<dbReference type="OrthoDB" id="7029611at2"/>
<dbReference type="AlphaFoldDB" id="A0A1K2HWY7"/>
<feature type="transmembrane region" description="Helical" evidence="1">
    <location>
        <begin position="70"/>
        <end position="89"/>
    </location>
</feature>
<proteinExistence type="predicted"/>
<name>A0A1K2HWY7_9HYPH</name>
<dbReference type="Proteomes" id="UP000183447">
    <property type="component" value="Unassembled WGS sequence"/>
</dbReference>
<reference evidence="3 4" key="1">
    <citation type="submission" date="2016-11" db="EMBL/GenBank/DDBJ databases">
        <authorList>
            <person name="Jaros S."/>
            <person name="Januszkiewicz K."/>
            <person name="Wedrychowicz H."/>
        </authorList>
    </citation>
    <scope>NUCLEOTIDE SEQUENCE [LARGE SCALE GENOMIC DNA]</scope>
    <source>
        <strain evidence="3 4">ATCC 23634</strain>
    </source>
</reference>
<keyword evidence="1" id="KW-0812">Transmembrane</keyword>
<feature type="transmembrane region" description="Helical" evidence="1">
    <location>
        <begin position="12"/>
        <end position="31"/>
    </location>
</feature>
<gene>
    <name evidence="3" type="ORF">SAMN02983003_1635</name>
</gene>
<protein>
    <submittedName>
        <fullName evidence="3">Tripartite tricarboxylate transporter TctB family protein</fullName>
    </submittedName>
</protein>
<dbReference type="Pfam" id="PF07331">
    <property type="entry name" value="TctB"/>
    <property type="match status" value="1"/>
</dbReference>
<keyword evidence="4" id="KW-1185">Reference proteome</keyword>
<sequence length="150" mass="14976">MKFNNAEFVAGGVFVLIGAGAAIMALGYGIGAPNRPGAGAFPVIVGLLLACAGIAQMVKGYRLADAGSAVLAFDLRAMAAIVAALIFGGITLTSLGVLVAVPGSVVIACLAAGRLQLVPTLALAAFLTAFAWLVFIVGLGLRLPLLPGVW</sequence>
<organism evidence="3 4">
    <name type="scientific">Devosia enhydra</name>
    <dbReference type="NCBI Taxonomy" id="665118"/>
    <lineage>
        <taxon>Bacteria</taxon>
        <taxon>Pseudomonadati</taxon>
        <taxon>Pseudomonadota</taxon>
        <taxon>Alphaproteobacteria</taxon>
        <taxon>Hyphomicrobiales</taxon>
        <taxon>Devosiaceae</taxon>
        <taxon>Devosia</taxon>
    </lineage>
</organism>
<dbReference type="EMBL" id="FPKU01000001">
    <property type="protein sequence ID" value="SFZ83423.1"/>
    <property type="molecule type" value="Genomic_DNA"/>
</dbReference>
<keyword evidence="1" id="KW-0472">Membrane</keyword>
<evidence type="ECO:0000313" key="3">
    <source>
        <dbReference type="EMBL" id="SFZ83423.1"/>
    </source>
</evidence>
<dbReference type="STRING" id="665118.SAMN02983003_1635"/>
<dbReference type="RefSeq" id="WP_072340715.1">
    <property type="nucleotide sequence ID" value="NZ_FPKU01000001.1"/>
</dbReference>
<feature type="transmembrane region" description="Helical" evidence="1">
    <location>
        <begin position="37"/>
        <end position="58"/>
    </location>
</feature>
<accession>A0A1K2HWY7</accession>
<feature type="domain" description="DUF1468" evidence="2">
    <location>
        <begin position="9"/>
        <end position="144"/>
    </location>
</feature>
<keyword evidence="1" id="KW-1133">Transmembrane helix</keyword>
<evidence type="ECO:0000313" key="4">
    <source>
        <dbReference type="Proteomes" id="UP000183447"/>
    </source>
</evidence>
<feature type="transmembrane region" description="Helical" evidence="1">
    <location>
        <begin position="120"/>
        <end position="141"/>
    </location>
</feature>
<evidence type="ECO:0000256" key="1">
    <source>
        <dbReference type="SAM" id="Phobius"/>
    </source>
</evidence>
<evidence type="ECO:0000259" key="2">
    <source>
        <dbReference type="Pfam" id="PF07331"/>
    </source>
</evidence>
<dbReference type="InterPro" id="IPR009936">
    <property type="entry name" value="DUF1468"/>
</dbReference>